<proteinExistence type="predicted"/>
<evidence type="ECO:0000313" key="2">
    <source>
        <dbReference type="WBParaSite" id="L893_g18765.t1"/>
    </source>
</evidence>
<dbReference type="Proteomes" id="UP000095287">
    <property type="component" value="Unplaced"/>
</dbReference>
<organism evidence="1 2">
    <name type="scientific">Steinernema glaseri</name>
    <dbReference type="NCBI Taxonomy" id="37863"/>
    <lineage>
        <taxon>Eukaryota</taxon>
        <taxon>Metazoa</taxon>
        <taxon>Ecdysozoa</taxon>
        <taxon>Nematoda</taxon>
        <taxon>Chromadorea</taxon>
        <taxon>Rhabditida</taxon>
        <taxon>Tylenchina</taxon>
        <taxon>Panagrolaimomorpha</taxon>
        <taxon>Strongyloidoidea</taxon>
        <taxon>Steinernematidae</taxon>
        <taxon>Steinernema</taxon>
    </lineage>
</organism>
<dbReference type="AlphaFoldDB" id="A0A1I7YQQ5"/>
<reference evidence="2" key="1">
    <citation type="submission" date="2016-11" db="UniProtKB">
        <authorList>
            <consortium name="WormBaseParasite"/>
        </authorList>
    </citation>
    <scope>IDENTIFICATION</scope>
</reference>
<accession>A0A1I7YQQ5</accession>
<sequence>MTSNTCRADHKPSNSFRPAVFIIIGNSTSPTNTSQKSTPFCLSVEALSPRGGMWFFATVRFCIIHSPFVASTYFCFPRGPSLLVMEAF</sequence>
<dbReference type="WBParaSite" id="L893_g18765.t1">
    <property type="protein sequence ID" value="L893_g18765.t1"/>
    <property type="gene ID" value="L893_g18765"/>
</dbReference>
<evidence type="ECO:0000313" key="1">
    <source>
        <dbReference type="Proteomes" id="UP000095287"/>
    </source>
</evidence>
<keyword evidence="1" id="KW-1185">Reference proteome</keyword>
<name>A0A1I7YQQ5_9BILA</name>
<protein>
    <submittedName>
        <fullName evidence="2">Uncharacterized protein</fullName>
    </submittedName>
</protein>